<keyword evidence="2" id="KW-0645">Protease</keyword>
<dbReference type="Gene3D" id="3.90.1310.10">
    <property type="entry name" value="Penicillin-binding protein 2a (Domain 2)"/>
    <property type="match status" value="1"/>
</dbReference>
<dbReference type="Gene3D" id="3.30.450.330">
    <property type="match status" value="1"/>
</dbReference>
<dbReference type="AlphaFoldDB" id="A0A934UZK2"/>
<feature type="transmembrane region" description="Helical" evidence="5">
    <location>
        <begin position="43"/>
        <end position="62"/>
    </location>
</feature>
<organism evidence="8 9">
    <name type="scientific">Rhodovibrio salinarum</name>
    <dbReference type="NCBI Taxonomy" id="1087"/>
    <lineage>
        <taxon>Bacteria</taxon>
        <taxon>Pseudomonadati</taxon>
        <taxon>Pseudomonadota</taxon>
        <taxon>Alphaproteobacteria</taxon>
        <taxon>Rhodospirillales</taxon>
        <taxon>Rhodovibrionaceae</taxon>
        <taxon>Rhodovibrio</taxon>
    </lineage>
</organism>
<dbReference type="Gene3D" id="1.10.150.770">
    <property type="match status" value="1"/>
</dbReference>
<gene>
    <name evidence="8" type="ORF">CKO21_04460</name>
</gene>
<dbReference type="GO" id="GO:0005886">
    <property type="term" value="C:plasma membrane"/>
    <property type="evidence" value="ECO:0007669"/>
    <property type="project" value="TreeGrafter"/>
</dbReference>
<evidence type="ECO:0000256" key="5">
    <source>
        <dbReference type="SAM" id="Phobius"/>
    </source>
</evidence>
<dbReference type="SUPFAM" id="SSF56519">
    <property type="entry name" value="Penicillin binding protein dimerisation domain"/>
    <property type="match status" value="1"/>
</dbReference>
<keyword evidence="2" id="KW-0121">Carboxypeptidase</keyword>
<dbReference type="SUPFAM" id="SSF56601">
    <property type="entry name" value="beta-lactamase/transpeptidase-like"/>
    <property type="match status" value="1"/>
</dbReference>
<comment type="subcellular location">
    <subcellularLocation>
        <location evidence="1">Membrane</location>
    </subcellularLocation>
</comment>
<dbReference type="EMBL" id="NRRE01000017">
    <property type="protein sequence ID" value="MBK1696494.1"/>
    <property type="molecule type" value="Genomic_DNA"/>
</dbReference>
<dbReference type="GO" id="GO:0004180">
    <property type="term" value="F:carboxypeptidase activity"/>
    <property type="evidence" value="ECO:0007669"/>
    <property type="project" value="UniProtKB-KW"/>
</dbReference>
<dbReference type="Pfam" id="PF03717">
    <property type="entry name" value="PBP_dimer"/>
    <property type="match status" value="1"/>
</dbReference>
<evidence type="ECO:0000313" key="8">
    <source>
        <dbReference type="EMBL" id="MBK1696494.1"/>
    </source>
</evidence>
<dbReference type="InterPro" id="IPR036138">
    <property type="entry name" value="PBP_dimer_sf"/>
</dbReference>
<accession>A0A934UZK2</accession>
<feature type="domain" description="Penicillin-binding protein dimerisation" evidence="7">
    <location>
        <begin position="87"/>
        <end position="195"/>
    </location>
</feature>
<dbReference type="Proteomes" id="UP000778970">
    <property type="component" value="Unassembled WGS sequence"/>
</dbReference>
<keyword evidence="3 5" id="KW-0472">Membrane</keyword>
<dbReference type="Pfam" id="PF00905">
    <property type="entry name" value="Transpeptidase"/>
    <property type="match status" value="1"/>
</dbReference>
<evidence type="ECO:0000256" key="1">
    <source>
        <dbReference type="ARBA" id="ARBA00004370"/>
    </source>
</evidence>
<comment type="caution">
    <text evidence="8">The sequence shown here is derived from an EMBL/GenBank/DDBJ whole genome shotgun (WGS) entry which is preliminary data.</text>
</comment>
<keyword evidence="2" id="KW-0378">Hydrolase</keyword>
<feature type="region of interest" description="Disordered" evidence="4">
    <location>
        <begin position="1"/>
        <end position="21"/>
    </location>
</feature>
<dbReference type="PANTHER" id="PTHR30627:SF1">
    <property type="entry name" value="PEPTIDOGLYCAN D,D-TRANSPEPTIDASE FTSI"/>
    <property type="match status" value="1"/>
</dbReference>
<evidence type="ECO:0000256" key="3">
    <source>
        <dbReference type="ARBA" id="ARBA00023136"/>
    </source>
</evidence>
<dbReference type="InterPro" id="IPR005311">
    <property type="entry name" value="PBP_dimer"/>
</dbReference>
<dbReference type="InterPro" id="IPR050515">
    <property type="entry name" value="Beta-lactam/transpept"/>
</dbReference>
<evidence type="ECO:0000313" key="9">
    <source>
        <dbReference type="Proteomes" id="UP000778970"/>
    </source>
</evidence>
<dbReference type="GO" id="GO:0071555">
    <property type="term" value="P:cell wall organization"/>
    <property type="evidence" value="ECO:0007669"/>
    <property type="project" value="TreeGrafter"/>
</dbReference>
<keyword evidence="9" id="KW-1185">Reference proteome</keyword>
<evidence type="ECO:0000256" key="2">
    <source>
        <dbReference type="ARBA" id="ARBA00022645"/>
    </source>
</evidence>
<dbReference type="GO" id="GO:0008658">
    <property type="term" value="F:penicillin binding"/>
    <property type="evidence" value="ECO:0007669"/>
    <property type="project" value="InterPro"/>
</dbReference>
<dbReference type="InterPro" id="IPR012338">
    <property type="entry name" value="Beta-lactam/transpept-like"/>
</dbReference>
<keyword evidence="5" id="KW-0812">Transmembrane</keyword>
<reference evidence="8" key="2">
    <citation type="journal article" date="2020" name="Microorganisms">
        <title>Osmotic Adaptation and Compatible Solute Biosynthesis of Phototrophic Bacteria as Revealed from Genome Analyses.</title>
        <authorList>
            <person name="Imhoff J.F."/>
            <person name="Rahn T."/>
            <person name="Kunzel S."/>
            <person name="Keller A."/>
            <person name="Neulinger S.C."/>
        </authorList>
    </citation>
    <scope>NUCLEOTIDE SEQUENCE</scope>
    <source>
        <strain evidence="8">DSM 9154</strain>
    </source>
</reference>
<feature type="domain" description="Penicillin-binding protein transpeptidase" evidence="6">
    <location>
        <begin position="249"/>
        <end position="546"/>
    </location>
</feature>
<evidence type="ECO:0000259" key="6">
    <source>
        <dbReference type="Pfam" id="PF00905"/>
    </source>
</evidence>
<sequence>MSRRRHAPCAPHDYSQRPAGPVRRALRLDGTRKEVLETGRTRLLVAGIVFAVAFSAISVRVLELAVLSGGAARDLATRADGAPPAQTRADIVDRNGHVLATTLPVASLYADPREVNDPAKVANLLAPILTESTAAELQALLDSTKHFVWLERKLTPRQQYKINRLGIPALRFQESEQRFYPYGELTAHAVGYTNVDGKGIAGIEQSFNQLLKDSNQPLQLSLDVRVQHILMEELRAKMEEFEGIGAAGLVMDVRTGELLAMGSLPTFDPHEPGRASDDATFNRATLGIYEMGSTFKIFSIAAALEAHSVKLFDKFDVSEPLHKAGFTIRDYKQKDGKLTVPQIFMYSSNIGTAKIAMQMGKEVQQTTLRDLGLTRPVNLELPEIGTPMVPHPWRDISTVTVSYGHGIAVNAVQLASAVSATVNGGHRHSPTLLRRDPEDVGAGKTVFSAKTSEQMRQLMRLVVEYGTGKNADAYGYRVGGKTGTADKQKNGRYSNAKISSFVGAFPMDDPRYVVFAMVDEPKGQEHTFGYATGGWVAAPVVKNVIERMGPMLGIQPHPANMPKKENHPLLVNAEGEDERVASN</sequence>
<evidence type="ECO:0000259" key="7">
    <source>
        <dbReference type="Pfam" id="PF03717"/>
    </source>
</evidence>
<protein>
    <submittedName>
        <fullName evidence="8">Penicillin-binding protein 2</fullName>
    </submittedName>
</protein>
<keyword evidence="5" id="KW-1133">Transmembrane helix</keyword>
<dbReference type="Gene3D" id="3.40.710.10">
    <property type="entry name" value="DD-peptidase/beta-lactamase superfamily"/>
    <property type="match status" value="1"/>
</dbReference>
<dbReference type="PANTHER" id="PTHR30627">
    <property type="entry name" value="PEPTIDOGLYCAN D,D-TRANSPEPTIDASE"/>
    <property type="match status" value="1"/>
</dbReference>
<dbReference type="InterPro" id="IPR001460">
    <property type="entry name" value="PCN-bd_Tpept"/>
</dbReference>
<proteinExistence type="predicted"/>
<name>A0A934UZK2_9PROT</name>
<reference evidence="8" key="1">
    <citation type="submission" date="2017-08" db="EMBL/GenBank/DDBJ databases">
        <authorList>
            <person name="Imhoff J.F."/>
            <person name="Rahn T."/>
            <person name="Kuenzel S."/>
            <person name="Neulinger S.C."/>
        </authorList>
    </citation>
    <scope>NUCLEOTIDE SEQUENCE</scope>
    <source>
        <strain evidence="8">DSM 9154</strain>
    </source>
</reference>
<evidence type="ECO:0000256" key="4">
    <source>
        <dbReference type="SAM" id="MobiDB-lite"/>
    </source>
</evidence>